<accession>A0A1H7Y1X9</accession>
<dbReference type="OrthoDB" id="6637890at2"/>
<keyword evidence="3" id="KW-1185">Reference proteome</keyword>
<dbReference type="AlphaFoldDB" id="A0A1H7Y1X9"/>
<sequence length="95" mass="10261">MIKITGLDALTKKMSELEKAMAELDGDIASLNFDPHDPASIEQAIQQLNAAVDERVAAYAHNDLVAEIAEGVKEQGRETILERAAAARLEGDQSE</sequence>
<dbReference type="RefSeq" id="WP_093663490.1">
    <property type="nucleotide sequence ID" value="NZ_FOCF01000001.1"/>
</dbReference>
<dbReference type="STRING" id="1166340.SAMN05192583_0047"/>
<reference evidence="3" key="1">
    <citation type="submission" date="2016-10" db="EMBL/GenBank/DDBJ databases">
        <authorList>
            <person name="Varghese N."/>
            <person name="Submissions S."/>
        </authorList>
    </citation>
    <scope>NUCLEOTIDE SEQUENCE [LARGE SCALE GENOMIC DNA]</scope>
    <source>
        <strain evidence="3">S6-262</strain>
    </source>
</reference>
<evidence type="ECO:0000313" key="3">
    <source>
        <dbReference type="Proteomes" id="UP000199206"/>
    </source>
</evidence>
<dbReference type="Proteomes" id="UP000199206">
    <property type="component" value="Unassembled WGS sequence"/>
</dbReference>
<protein>
    <submittedName>
        <fullName evidence="2">Uncharacterized protein</fullName>
    </submittedName>
</protein>
<keyword evidence="1" id="KW-0175">Coiled coil</keyword>
<dbReference type="EMBL" id="FOCF01000001">
    <property type="protein sequence ID" value="SEM39915.1"/>
    <property type="molecule type" value="Genomic_DNA"/>
</dbReference>
<evidence type="ECO:0000313" key="2">
    <source>
        <dbReference type="EMBL" id="SEM39915.1"/>
    </source>
</evidence>
<name>A0A1H7Y1X9_9SPHN</name>
<organism evidence="2 3">
    <name type="scientific">Sphingomonas gellani</name>
    <dbReference type="NCBI Taxonomy" id="1166340"/>
    <lineage>
        <taxon>Bacteria</taxon>
        <taxon>Pseudomonadati</taxon>
        <taxon>Pseudomonadota</taxon>
        <taxon>Alphaproteobacteria</taxon>
        <taxon>Sphingomonadales</taxon>
        <taxon>Sphingomonadaceae</taxon>
        <taxon>Sphingomonas</taxon>
    </lineage>
</organism>
<feature type="coiled-coil region" evidence="1">
    <location>
        <begin position="7"/>
        <end position="34"/>
    </location>
</feature>
<gene>
    <name evidence="2" type="ORF">SAMN05192583_0047</name>
</gene>
<evidence type="ECO:0000256" key="1">
    <source>
        <dbReference type="SAM" id="Coils"/>
    </source>
</evidence>
<proteinExistence type="predicted"/>